<feature type="compositionally biased region" description="Basic and acidic residues" evidence="1">
    <location>
        <begin position="100"/>
        <end position="110"/>
    </location>
</feature>
<organism evidence="2 3">
    <name type="scientific">Alternaria panax</name>
    <dbReference type="NCBI Taxonomy" id="48097"/>
    <lineage>
        <taxon>Eukaryota</taxon>
        <taxon>Fungi</taxon>
        <taxon>Dikarya</taxon>
        <taxon>Ascomycota</taxon>
        <taxon>Pezizomycotina</taxon>
        <taxon>Dothideomycetes</taxon>
        <taxon>Pleosporomycetidae</taxon>
        <taxon>Pleosporales</taxon>
        <taxon>Pleosporineae</taxon>
        <taxon>Pleosporaceae</taxon>
        <taxon>Alternaria</taxon>
        <taxon>Alternaria sect. Panax</taxon>
    </lineage>
</organism>
<dbReference type="InterPro" id="IPR036259">
    <property type="entry name" value="MFS_trans_sf"/>
</dbReference>
<feature type="region of interest" description="Disordered" evidence="1">
    <location>
        <begin position="92"/>
        <end position="131"/>
    </location>
</feature>
<dbReference type="Proteomes" id="UP001199106">
    <property type="component" value="Unassembled WGS sequence"/>
</dbReference>
<accession>A0AAD4I9Y6</accession>
<sequence>MIYLMPESPRYLMKHGEYCKALEAFEQIQTTQLLASRNFMYAHAQLGFETRLLKGEVNQLGNLAERVDISMSNLSREPPLIAPDRVQLETVASQASISSDRPDQASREATNKGITTDPSNDQQLPGSCPAQNGNTNVELAILNRRWSDISSLNFNVEVRRVNKKKNPYSYNIGVNGYYKRLRELWSNKQCRRALLSASVSMITQTLTGVNTIALLGTIV</sequence>
<name>A0AAD4I9Y6_9PLEO</name>
<comment type="caution">
    <text evidence="2">The sequence shown here is derived from an EMBL/GenBank/DDBJ whole genome shotgun (WGS) entry which is preliminary data.</text>
</comment>
<reference evidence="2" key="1">
    <citation type="submission" date="2021-07" db="EMBL/GenBank/DDBJ databases">
        <title>Genome Resource of American Ginseng Black Spot Pathogen Alternaria panax.</title>
        <authorList>
            <person name="Qiu C."/>
            <person name="Wang W."/>
            <person name="Liu Z."/>
        </authorList>
    </citation>
    <scope>NUCLEOTIDE SEQUENCE</scope>
    <source>
        <strain evidence="2">BNCC115425</strain>
    </source>
</reference>
<gene>
    <name evidence="2" type="ORF">G6011_08392</name>
</gene>
<dbReference type="AlphaFoldDB" id="A0AAD4I9Y6"/>
<feature type="compositionally biased region" description="Polar residues" evidence="1">
    <location>
        <begin position="112"/>
        <end position="131"/>
    </location>
</feature>
<evidence type="ECO:0000256" key="1">
    <source>
        <dbReference type="SAM" id="MobiDB-lite"/>
    </source>
</evidence>
<dbReference type="Gene3D" id="1.20.1250.20">
    <property type="entry name" value="MFS general substrate transporter like domains"/>
    <property type="match status" value="1"/>
</dbReference>
<protein>
    <submittedName>
        <fullName evidence="2">Uncharacterized protein</fullName>
    </submittedName>
</protein>
<proteinExistence type="predicted"/>
<evidence type="ECO:0000313" key="2">
    <source>
        <dbReference type="EMBL" id="KAG9190304.1"/>
    </source>
</evidence>
<dbReference type="EMBL" id="JAANER010000004">
    <property type="protein sequence ID" value="KAG9190304.1"/>
    <property type="molecule type" value="Genomic_DNA"/>
</dbReference>
<keyword evidence="3" id="KW-1185">Reference proteome</keyword>
<evidence type="ECO:0000313" key="3">
    <source>
        <dbReference type="Proteomes" id="UP001199106"/>
    </source>
</evidence>